<gene>
    <name evidence="1" type="ORF">FGO68_gene17487</name>
</gene>
<accession>A0A8J8SYX8</accession>
<comment type="caution">
    <text evidence="1">The sequence shown here is derived from an EMBL/GenBank/DDBJ whole genome shotgun (WGS) entry which is preliminary data.</text>
</comment>
<reference evidence="1" key="1">
    <citation type="submission" date="2019-06" db="EMBL/GenBank/DDBJ databases">
        <authorList>
            <person name="Zheng W."/>
        </authorList>
    </citation>
    <scope>NUCLEOTIDE SEQUENCE</scope>
    <source>
        <strain evidence="1">QDHG01</strain>
    </source>
</reference>
<keyword evidence="2" id="KW-1185">Reference proteome</keyword>
<dbReference type="AlphaFoldDB" id="A0A8J8SYX8"/>
<sequence>MFYDASFMKAMTESLRGKILKGLREFWDIFKYRHSPRCQQTQDSLKESTHRLEQMMSLQSNLSSFTCECNVPMS</sequence>
<dbReference type="Proteomes" id="UP000785679">
    <property type="component" value="Unassembled WGS sequence"/>
</dbReference>
<proteinExistence type="predicted"/>
<evidence type="ECO:0000313" key="1">
    <source>
        <dbReference type="EMBL" id="TNV75740.1"/>
    </source>
</evidence>
<evidence type="ECO:0000313" key="2">
    <source>
        <dbReference type="Proteomes" id="UP000785679"/>
    </source>
</evidence>
<protein>
    <submittedName>
        <fullName evidence="1">Uncharacterized protein</fullName>
    </submittedName>
</protein>
<name>A0A8J8SYX8_HALGN</name>
<dbReference type="EMBL" id="RRYP01014928">
    <property type="protein sequence ID" value="TNV75740.1"/>
    <property type="molecule type" value="Genomic_DNA"/>
</dbReference>
<organism evidence="1 2">
    <name type="scientific">Halteria grandinella</name>
    <dbReference type="NCBI Taxonomy" id="5974"/>
    <lineage>
        <taxon>Eukaryota</taxon>
        <taxon>Sar</taxon>
        <taxon>Alveolata</taxon>
        <taxon>Ciliophora</taxon>
        <taxon>Intramacronucleata</taxon>
        <taxon>Spirotrichea</taxon>
        <taxon>Stichotrichia</taxon>
        <taxon>Sporadotrichida</taxon>
        <taxon>Halteriidae</taxon>
        <taxon>Halteria</taxon>
    </lineage>
</organism>